<reference evidence="6" key="1">
    <citation type="submission" date="2020-06" db="EMBL/GenBank/DDBJ databases">
        <title>Unique genomic features of the anaerobic methanotrophic archaea.</title>
        <authorList>
            <person name="Chadwick G.L."/>
            <person name="Skennerton C.T."/>
            <person name="Laso-Perez R."/>
            <person name="Leu A.O."/>
            <person name="Speth D.R."/>
            <person name="Yu H."/>
            <person name="Morgan-Lang C."/>
            <person name="Hatzenpichler R."/>
            <person name="Goudeau D."/>
            <person name="Malmstrom R."/>
            <person name="Brazelton W.J."/>
            <person name="Woyke T."/>
            <person name="Hallam S.J."/>
            <person name="Tyson G.W."/>
            <person name="Wegener G."/>
            <person name="Boetius A."/>
            <person name="Orphan V."/>
        </authorList>
    </citation>
    <scope>NUCLEOTIDE SEQUENCE</scope>
</reference>
<evidence type="ECO:0000256" key="4">
    <source>
        <dbReference type="HAMAP-Rule" id="MF_00329"/>
    </source>
</evidence>
<dbReference type="EMBL" id="MT631173">
    <property type="protein sequence ID" value="QNO46221.1"/>
    <property type="molecule type" value="Genomic_DNA"/>
</dbReference>
<dbReference type="PANTHER" id="PTHR10934">
    <property type="entry name" value="60S RIBOSOMAL PROTEIN L18"/>
    <property type="match status" value="1"/>
</dbReference>
<evidence type="ECO:0000259" key="5">
    <source>
        <dbReference type="Pfam" id="PF17135"/>
    </source>
</evidence>
<keyword evidence="2 4" id="KW-0689">Ribosomal protein</keyword>
<dbReference type="GO" id="GO:0003723">
    <property type="term" value="F:RNA binding"/>
    <property type="evidence" value="ECO:0007669"/>
    <property type="project" value="TreeGrafter"/>
</dbReference>
<dbReference type="AlphaFoldDB" id="A0A7G9YDY7"/>
<dbReference type="GO" id="GO:0003735">
    <property type="term" value="F:structural constituent of ribosome"/>
    <property type="evidence" value="ECO:0007669"/>
    <property type="project" value="InterPro"/>
</dbReference>
<organism evidence="6">
    <name type="scientific">Candidatus Methanogaster sp. ANME-2c ERB4</name>
    <dbReference type="NCBI Taxonomy" id="2759911"/>
    <lineage>
        <taxon>Archaea</taxon>
        <taxon>Methanobacteriati</taxon>
        <taxon>Methanobacteriota</taxon>
        <taxon>Stenosarchaea group</taxon>
        <taxon>Methanomicrobia</taxon>
        <taxon>Methanosarcinales</taxon>
        <taxon>ANME-2 cluster</taxon>
        <taxon>Candidatus Methanogasteraceae</taxon>
        <taxon>Candidatus Methanogaster</taxon>
    </lineage>
</organism>
<comment type="similarity">
    <text evidence="1 4">Belongs to the eukaryotic ribosomal protein eL18 family.</text>
</comment>
<dbReference type="InterPro" id="IPR001196">
    <property type="entry name" value="Ribosomal_uL15_CS"/>
</dbReference>
<dbReference type="Pfam" id="PF17135">
    <property type="entry name" value="Ribosomal_L18"/>
    <property type="match status" value="1"/>
</dbReference>
<dbReference type="InterPro" id="IPR000039">
    <property type="entry name" value="Ribosomal_eL18"/>
</dbReference>
<dbReference type="Gene3D" id="3.100.10.10">
    <property type="match status" value="1"/>
</dbReference>
<dbReference type="InterPro" id="IPR022947">
    <property type="entry name" value="Ribosomal_eL18_arc"/>
</dbReference>
<dbReference type="GO" id="GO:0006412">
    <property type="term" value="P:translation"/>
    <property type="evidence" value="ECO:0007669"/>
    <property type="project" value="UniProtKB-UniRule"/>
</dbReference>
<accession>A0A7G9YDY7</accession>
<protein>
    <recommendedName>
        <fullName evidence="4">Large ribosomal subunit protein eL18</fullName>
    </recommendedName>
</protein>
<evidence type="ECO:0000256" key="3">
    <source>
        <dbReference type="ARBA" id="ARBA00023274"/>
    </source>
</evidence>
<feature type="domain" description="Large ribosomal subunit protein uL15/eL18" evidence="5">
    <location>
        <begin position="3"/>
        <end position="122"/>
    </location>
</feature>
<evidence type="ECO:0000256" key="1">
    <source>
        <dbReference type="ARBA" id="ARBA00006815"/>
    </source>
</evidence>
<proteinExistence type="inferred from homology"/>
<gene>
    <name evidence="4" type="primary">rpl18e</name>
    <name evidence="6" type="ORF">ABPEKODN_00034</name>
</gene>
<dbReference type="GO" id="GO:0022625">
    <property type="term" value="C:cytosolic large ribosomal subunit"/>
    <property type="evidence" value="ECO:0007669"/>
    <property type="project" value="TreeGrafter"/>
</dbReference>
<dbReference type="NCBIfam" id="NF003079">
    <property type="entry name" value="PRK04005.1"/>
    <property type="match status" value="1"/>
</dbReference>
<evidence type="ECO:0000256" key="2">
    <source>
        <dbReference type="ARBA" id="ARBA00022980"/>
    </source>
</evidence>
<sequence length="122" mass="13361">MSKTNYKKTNPRIISMVEDLKSRSRENDAPIWREIAKRMQSPKSGYATVNVSRINRHTADGETIVVHGKVLGAGELNHPVVVGAFDFSDGARSKITDAGGECLTIEELVARAPTGSNVRIIR</sequence>
<dbReference type="PROSITE" id="PS00475">
    <property type="entry name" value="RIBOSOMAL_L15"/>
    <property type="match status" value="1"/>
</dbReference>
<dbReference type="SUPFAM" id="SSF52080">
    <property type="entry name" value="Ribosomal proteins L15p and L18e"/>
    <property type="match status" value="1"/>
</dbReference>
<name>A0A7G9YDY7_9EURY</name>
<dbReference type="InterPro" id="IPR036227">
    <property type="entry name" value="Ribosomal_uL15/eL18_sf"/>
</dbReference>
<evidence type="ECO:0000313" key="6">
    <source>
        <dbReference type="EMBL" id="QNO46221.1"/>
    </source>
</evidence>
<keyword evidence="3 4" id="KW-0687">Ribonucleoprotein</keyword>
<dbReference type="HAMAP" id="MF_00329">
    <property type="entry name" value="Ribosomal_eL18"/>
    <property type="match status" value="1"/>
</dbReference>
<dbReference type="InterPro" id="IPR021131">
    <property type="entry name" value="Ribosomal_uL15/eL18"/>
</dbReference>
<dbReference type="PANTHER" id="PTHR10934:SF2">
    <property type="entry name" value="LARGE RIBOSOMAL SUBUNIT PROTEIN EL18"/>
    <property type="match status" value="1"/>
</dbReference>